<gene>
    <name evidence="2" type="ORF">HT578_06400</name>
</gene>
<evidence type="ECO:0000256" key="1">
    <source>
        <dbReference type="SAM" id="SignalP"/>
    </source>
</evidence>
<feature type="signal peptide" evidence="1">
    <location>
        <begin position="1"/>
        <end position="41"/>
    </location>
</feature>
<sequence>MAAKTSRPARTKRLPTPFATPVTLAAALGAALALTPLAAGAQESGEPPAALRGLAQCRALGDDAARLACFDRESAALLAASDTGAVAIVDEDEARQVRRSLYGFAVPEIGIFSKTRSAKAETAEADSEEEARDGDEDTLVSTITKVEGLPRGYYRVTIAEADAVWETTTKRRSASAPKVGDSVEFEAAAFGTYWMRLNGHMGVKAHRVR</sequence>
<reference evidence="2 3" key="1">
    <citation type="journal article" date="2021" name="Int. J. Syst. Evol. Microbiol.">
        <title>Novosphingobium decolorationis sp. nov., an aniline blue-decolourizing bacterium isolated from East Pacific sediment.</title>
        <authorList>
            <person name="Chen X."/>
            <person name="Dong B."/>
            <person name="Chen T."/>
            <person name="Ren N."/>
            <person name="Wang J."/>
            <person name="Xu Y."/>
            <person name="Yang J."/>
            <person name="Zhu S."/>
            <person name="Chen J."/>
        </authorList>
    </citation>
    <scope>NUCLEOTIDE SEQUENCE [LARGE SCALE GENOMIC DNA]</scope>
    <source>
        <strain evidence="2 3">502str22</strain>
    </source>
</reference>
<keyword evidence="3" id="KW-1185">Reference proteome</keyword>
<feature type="chain" id="PRO_5046130638" evidence="1">
    <location>
        <begin position="42"/>
        <end position="209"/>
    </location>
</feature>
<protein>
    <submittedName>
        <fullName evidence="2">Uncharacterized protein</fullName>
    </submittedName>
</protein>
<accession>A0ABX8E2K8</accession>
<dbReference type="Proteomes" id="UP000677126">
    <property type="component" value="Chromosome"/>
</dbReference>
<evidence type="ECO:0000313" key="3">
    <source>
        <dbReference type="Proteomes" id="UP000677126"/>
    </source>
</evidence>
<organism evidence="2 3">
    <name type="scientific">Novosphingobium decolorationis</name>
    <dbReference type="NCBI Taxonomy" id="2698673"/>
    <lineage>
        <taxon>Bacteria</taxon>
        <taxon>Pseudomonadati</taxon>
        <taxon>Pseudomonadota</taxon>
        <taxon>Alphaproteobacteria</taxon>
        <taxon>Sphingomonadales</taxon>
        <taxon>Sphingomonadaceae</taxon>
        <taxon>Novosphingobium</taxon>
    </lineage>
</organism>
<evidence type="ECO:0000313" key="2">
    <source>
        <dbReference type="EMBL" id="QVM83370.1"/>
    </source>
</evidence>
<proteinExistence type="predicted"/>
<name>A0ABX8E2K8_9SPHN</name>
<dbReference type="RefSeq" id="WP_213502834.1">
    <property type="nucleotide sequence ID" value="NZ_CP054856.1"/>
</dbReference>
<dbReference type="EMBL" id="CP054856">
    <property type="protein sequence ID" value="QVM83370.1"/>
    <property type="molecule type" value="Genomic_DNA"/>
</dbReference>
<keyword evidence="1" id="KW-0732">Signal</keyword>